<accession>A0ABS0HWM3</accession>
<feature type="region of interest" description="Disordered" evidence="1">
    <location>
        <begin position="37"/>
        <end position="71"/>
    </location>
</feature>
<sequence length="144" mass="15656">MVTDSRLLWPGLFVSMLAANLLGILLSAHSALAESSVREPEQEIATASAGPATDRSGPTKSPVRKPQRKPNRAGNFIYELISQIQVQSKELCALYGNPADCLEEAEVCLTMRDTEDNTVRLCLNTTPGEGEGEKGTVQKSRVRR</sequence>
<protein>
    <submittedName>
        <fullName evidence="2">Uncharacterized protein</fullName>
    </submittedName>
</protein>
<dbReference type="Proteomes" id="UP000611708">
    <property type="component" value="Unassembled WGS sequence"/>
</dbReference>
<feature type="compositionally biased region" description="Basic residues" evidence="1">
    <location>
        <begin position="62"/>
        <end position="71"/>
    </location>
</feature>
<feature type="region of interest" description="Disordered" evidence="1">
    <location>
        <begin position="124"/>
        <end position="144"/>
    </location>
</feature>
<dbReference type="EMBL" id="JADQDN010000013">
    <property type="protein sequence ID" value="MBF9197883.1"/>
    <property type="molecule type" value="Genomic_DNA"/>
</dbReference>
<evidence type="ECO:0000313" key="2">
    <source>
        <dbReference type="EMBL" id="MBF9197883.1"/>
    </source>
</evidence>
<dbReference type="RefSeq" id="WP_196265238.1">
    <property type="nucleotide sequence ID" value="NZ_JADQDN010000013.1"/>
</dbReference>
<organism evidence="2 3">
    <name type="scientific">Microvirga terrestris</name>
    <dbReference type="NCBI Taxonomy" id="2791024"/>
    <lineage>
        <taxon>Bacteria</taxon>
        <taxon>Pseudomonadati</taxon>
        <taxon>Pseudomonadota</taxon>
        <taxon>Alphaproteobacteria</taxon>
        <taxon>Hyphomicrobiales</taxon>
        <taxon>Methylobacteriaceae</taxon>
        <taxon>Microvirga</taxon>
    </lineage>
</organism>
<reference evidence="2 3" key="1">
    <citation type="submission" date="2020-11" db="EMBL/GenBank/DDBJ databases">
        <authorList>
            <person name="Kim M.K."/>
        </authorList>
    </citation>
    <scope>NUCLEOTIDE SEQUENCE [LARGE SCALE GENOMIC DNA]</scope>
    <source>
        <strain evidence="2 3">BT290</strain>
    </source>
</reference>
<name>A0ABS0HWM3_9HYPH</name>
<proteinExistence type="predicted"/>
<keyword evidence="3" id="KW-1185">Reference proteome</keyword>
<comment type="caution">
    <text evidence="2">The sequence shown here is derived from an EMBL/GenBank/DDBJ whole genome shotgun (WGS) entry which is preliminary data.</text>
</comment>
<evidence type="ECO:0000256" key="1">
    <source>
        <dbReference type="SAM" id="MobiDB-lite"/>
    </source>
</evidence>
<evidence type="ECO:0000313" key="3">
    <source>
        <dbReference type="Proteomes" id="UP000611708"/>
    </source>
</evidence>
<gene>
    <name evidence="2" type="ORF">I2H36_17745</name>
</gene>